<dbReference type="AlphaFoldDB" id="G8ZXH6"/>
<proteinExistence type="inferred from homology"/>
<sequence>MQRINTRMDKIKSYEDRIVRENRDGVSANDEDLDLDELMDEIEDEEFMSSYREKRMQEVSDHLRLVEKNVRNEGYGSLKVIEDESTLMKTVAKVPNAVVHFGLDKFAKCQYMDQKLNQVAEKYLTTMFLRTNVDQCPFLVSKLGIKVLPFVICYKNGQEVLRILGFSKLGNNPNSFPLDALVKLLRSNKVISAKYKDDETSSDSD</sequence>
<dbReference type="GO" id="GO:0045944">
    <property type="term" value="P:positive regulation of transcription by RNA polymerase II"/>
    <property type="evidence" value="ECO:0007669"/>
    <property type="project" value="EnsemblFungi"/>
</dbReference>
<name>G8ZXH6_TORDE</name>
<dbReference type="SUPFAM" id="SSF52833">
    <property type="entry name" value="Thioredoxin-like"/>
    <property type="match status" value="1"/>
</dbReference>
<dbReference type="GO" id="GO:0031683">
    <property type="term" value="F:G-protein beta/gamma-subunit complex binding"/>
    <property type="evidence" value="ECO:0007669"/>
    <property type="project" value="EnsemblFungi"/>
</dbReference>
<dbReference type="GO" id="GO:0071444">
    <property type="term" value="P:cellular response to pheromone"/>
    <property type="evidence" value="ECO:0007669"/>
    <property type="project" value="EnsemblFungi"/>
</dbReference>
<dbReference type="PANTHER" id="PTHR21148">
    <property type="entry name" value="THIOREDOXIN DOMAIN-CONTAINING PROTEIN 9"/>
    <property type="match status" value="1"/>
</dbReference>
<dbReference type="OrthoDB" id="10257948at2759"/>
<dbReference type="InterPro" id="IPR024253">
    <property type="entry name" value="Phosducin_thioredoxin-like_dom"/>
</dbReference>
<dbReference type="EMBL" id="HE616747">
    <property type="protein sequence ID" value="CCE93320.1"/>
    <property type="molecule type" value="Genomic_DNA"/>
</dbReference>
<evidence type="ECO:0000256" key="1">
    <source>
        <dbReference type="ARBA" id="ARBA00009686"/>
    </source>
</evidence>
<keyword evidence="4" id="KW-1185">Reference proteome</keyword>
<dbReference type="Pfam" id="PF02114">
    <property type="entry name" value="Phosducin"/>
    <property type="match status" value="1"/>
</dbReference>
<dbReference type="GeneID" id="11504191"/>
<reference evidence="3 4" key="1">
    <citation type="journal article" date="2011" name="Proc. Natl. Acad. Sci. U.S.A.">
        <title>Evolutionary erosion of yeast sex chromosomes by mating-type switching accidents.</title>
        <authorList>
            <person name="Gordon J.L."/>
            <person name="Armisen D."/>
            <person name="Proux-Wera E."/>
            <person name="Oheigeartaigh S.S."/>
            <person name="Byrne K.P."/>
            <person name="Wolfe K.H."/>
        </authorList>
    </citation>
    <scope>NUCLEOTIDE SEQUENCE [LARGE SCALE GENOMIC DNA]</scope>
    <source>
        <strain evidence="4">ATCC 10662 / CBS 1146 / NBRC 0425 / NCYC 2629 / NRRL Y-866</strain>
    </source>
</reference>
<dbReference type="Gene3D" id="3.40.30.10">
    <property type="entry name" value="Glutaredoxin"/>
    <property type="match status" value="1"/>
</dbReference>
<dbReference type="STRING" id="1076872.G8ZXH6"/>
<evidence type="ECO:0000313" key="4">
    <source>
        <dbReference type="Proteomes" id="UP000005627"/>
    </source>
</evidence>
<dbReference type="Proteomes" id="UP000005627">
    <property type="component" value="Chromosome 6"/>
</dbReference>
<evidence type="ECO:0000259" key="2">
    <source>
        <dbReference type="Pfam" id="PF02114"/>
    </source>
</evidence>
<dbReference type="InterPro" id="IPR036249">
    <property type="entry name" value="Thioredoxin-like_sf"/>
</dbReference>
<comment type="similarity">
    <text evidence="1">Belongs to the phosducin family.</text>
</comment>
<evidence type="ECO:0000313" key="3">
    <source>
        <dbReference type="EMBL" id="CCE93320.1"/>
    </source>
</evidence>
<organism evidence="3 4">
    <name type="scientific">Torulaspora delbrueckii</name>
    <name type="common">Yeast</name>
    <name type="synonym">Candida colliculosa</name>
    <dbReference type="NCBI Taxonomy" id="4950"/>
    <lineage>
        <taxon>Eukaryota</taxon>
        <taxon>Fungi</taxon>
        <taxon>Dikarya</taxon>
        <taxon>Ascomycota</taxon>
        <taxon>Saccharomycotina</taxon>
        <taxon>Saccharomycetes</taxon>
        <taxon>Saccharomycetales</taxon>
        <taxon>Saccharomycetaceae</taxon>
        <taxon>Torulaspora</taxon>
    </lineage>
</organism>
<accession>G8ZXH6</accession>
<dbReference type="eggNOG" id="KOG1672">
    <property type="taxonomic scope" value="Eukaryota"/>
</dbReference>
<dbReference type="InParanoid" id="G8ZXH6"/>
<dbReference type="KEGG" id="tdl:TDEL_0F05090"/>
<dbReference type="HOGENOM" id="CLU_072378_0_0_1"/>
<dbReference type="RefSeq" id="XP_003682531.1">
    <property type="nucleotide sequence ID" value="XM_003682483.1"/>
</dbReference>
<protein>
    <recommendedName>
        <fullName evidence="2">Phosducin domain-containing protein</fullName>
    </recommendedName>
</protein>
<dbReference type="FunCoup" id="G8ZXH6">
    <property type="interactions" value="784"/>
</dbReference>
<dbReference type="GO" id="GO:0006457">
    <property type="term" value="P:protein folding"/>
    <property type="evidence" value="ECO:0007669"/>
    <property type="project" value="EnsemblFungi"/>
</dbReference>
<gene>
    <name evidence="3" type="primary">TDEL0F05090</name>
    <name evidence="3" type="ORF">TDEL_0F05090</name>
</gene>
<feature type="domain" description="Phosducin" evidence="2">
    <location>
        <begin position="37"/>
        <end position="159"/>
    </location>
</feature>